<feature type="repeat" description="WD" evidence="3">
    <location>
        <begin position="87"/>
        <end position="119"/>
    </location>
</feature>
<evidence type="ECO:0000256" key="3">
    <source>
        <dbReference type="PROSITE-ProRule" id="PRU00221"/>
    </source>
</evidence>
<dbReference type="InterPro" id="IPR015943">
    <property type="entry name" value="WD40/YVTN_repeat-like_dom_sf"/>
</dbReference>
<feature type="region of interest" description="Disordered" evidence="4">
    <location>
        <begin position="318"/>
        <end position="348"/>
    </location>
</feature>
<keyword evidence="5" id="KW-0732">Signal</keyword>
<comment type="caution">
    <text evidence="6">The sequence shown here is derived from an EMBL/GenBank/DDBJ whole genome shotgun (WGS) entry which is preliminary data.</text>
</comment>
<feature type="compositionally biased region" description="Polar residues" evidence="4">
    <location>
        <begin position="331"/>
        <end position="347"/>
    </location>
</feature>
<keyword evidence="2" id="KW-0677">Repeat</keyword>
<gene>
    <name evidence="6" type="ORF">RHS01_11191</name>
</gene>
<feature type="chain" id="PRO_5034705475" description="WD40 repeat-like protein" evidence="5">
    <location>
        <begin position="25"/>
        <end position="370"/>
    </location>
</feature>
<name>A0A8H7I217_9AGAM</name>
<evidence type="ECO:0000256" key="2">
    <source>
        <dbReference type="ARBA" id="ARBA00022737"/>
    </source>
</evidence>
<sequence length="370" mass="39441">MPAFLSSVKLGIHSLLALDARANAAGGKPDGPQRDSCSGNLEHGLASVVGGVLSGWELSGSGMQRQNNDCTIRMWDVRTGSPVAGPFQGHTNLVLLVLFSPNSKHIVSGSQDKTVCIWSAVNGTLLCGPLHSHTGLVHSVTYLPDSTLIASASFDKTIQLWRLDNGTPAASPLQGHTSYVYSVVFSPDGTLLVSGSEDMTVCVWRVSDGWLSPLRFRAIQVASTWWQCWLMAHLLSLALMMVLCEWRIADGSLAAGPFVGHTEFICVECARGIVAPASSDHALPKIRSLSFSPNNDHVLTELDEGEVQMWDVSNGTSHLAPPNIQLPRPPSITTSPDSSHTAQTNSDGELVQVVRTNNKTVAAGSFDPAA</sequence>
<feature type="repeat" description="WD" evidence="3">
    <location>
        <begin position="286"/>
        <end position="320"/>
    </location>
</feature>
<dbReference type="Pfam" id="PF00400">
    <property type="entry name" value="WD40"/>
    <property type="match status" value="3"/>
</dbReference>
<dbReference type="PRINTS" id="PR00320">
    <property type="entry name" value="GPROTEINBRPT"/>
</dbReference>
<evidence type="ECO:0000256" key="4">
    <source>
        <dbReference type="SAM" id="MobiDB-lite"/>
    </source>
</evidence>
<dbReference type="EMBL" id="JACYCF010000055">
    <property type="protein sequence ID" value="KAF8747884.1"/>
    <property type="molecule type" value="Genomic_DNA"/>
</dbReference>
<evidence type="ECO:0000256" key="5">
    <source>
        <dbReference type="SAM" id="SignalP"/>
    </source>
</evidence>
<dbReference type="Proteomes" id="UP000614334">
    <property type="component" value="Unassembled WGS sequence"/>
</dbReference>
<dbReference type="PANTHER" id="PTHR22847">
    <property type="entry name" value="WD40 REPEAT PROTEIN"/>
    <property type="match status" value="1"/>
</dbReference>
<dbReference type="GO" id="GO:1990234">
    <property type="term" value="C:transferase complex"/>
    <property type="evidence" value="ECO:0007669"/>
    <property type="project" value="UniProtKB-ARBA"/>
</dbReference>
<reference evidence="6" key="1">
    <citation type="submission" date="2020-09" db="EMBL/GenBank/DDBJ databases">
        <title>Comparative genome analyses of four rice-infecting Rhizoctonia solani isolates reveal extensive enrichment of homogalacturonan modification genes.</title>
        <authorList>
            <person name="Lee D.-Y."/>
            <person name="Jeon J."/>
            <person name="Kim K.-T."/>
            <person name="Cheong K."/>
            <person name="Song H."/>
            <person name="Choi G."/>
            <person name="Ko J."/>
            <person name="Opiyo S.O."/>
            <person name="Zuo S."/>
            <person name="Madhav S."/>
            <person name="Lee Y.-H."/>
            <person name="Wang G.-L."/>
        </authorList>
    </citation>
    <scope>NUCLEOTIDE SEQUENCE</scope>
    <source>
        <strain evidence="6">AG1-IA B2</strain>
    </source>
</reference>
<evidence type="ECO:0000313" key="6">
    <source>
        <dbReference type="EMBL" id="KAF8747884.1"/>
    </source>
</evidence>
<dbReference type="PANTHER" id="PTHR22847:SF637">
    <property type="entry name" value="WD REPEAT DOMAIN 5B"/>
    <property type="match status" value="1"/>
</dbReference>
<organism evidence="6 7">
    <name type="scientific">Rhizoctonia solani</name>
    <dbReference type="NCBI Taxonomy" id="456999"/>
    <lineage>
        <taxon>Eukaryota</taxon>
        <taxon>Fungi</taxon>
        <taxon>Dikarya</taxon>
        <taxon>Basidiomycota</taxon>
        <taxon>Agaricomycotina</taxon>
        <taxon>Agaricomycetes</taxon>
        <taxon>Cantharellales</taxon>
        <taxon>Ceratobasidiaceae</taxon>
        <taxon>Rhizoctonia</taxon>
    </lineage>
</organism>
<accession>A0A8H7I217</accession>
<keyword evidence="1 3" id="KW-0853">WD repeat</keyword>
<evidence type="ECO:0008006" key="8">
    <source>
        <dbReference type="Google" id="ProtNLM"/>
    </source>
</evidence>
<feature type="signal peptide" evidence="5">
    <location>
        <begin position="1"/>
        <end position="24"/>
    </location>
</feature>
<dbReference type="SUPFAM" id="SSF50978">
    <property type="entry name" value="WD40 repeat-like"/>
    <property type="match status" value="1"/>
</dbReference>
<dbReference type="AlphaFoldDB" id="A0A8H7I217"/>
<dbReference type="InterPro" id="IPR036322">
    <property type="entry name" value="WD40_repeat_dom_sf"/>
</dbReference>
<protein>
    <recommendedName>
        <fullName evidence="8">WD40 repeat-like protein</fullName>
    </recommendedName>
</protein>
<proteinExistence type="predicted"/>
<dbReference type="PROSITE" id="PS50082">
    <property type="entry name" value="WD_REPEATS_2"/>
    <property type="match status" value="4"/>
</dbReference>
<dbReference type="Gene3D" id="2.130.10.10">
    <property type="entry name" value="YVTN repeat-like/Quinoprotein amine dehydrogenase"/>
    <property type="match status" value="2"/>
</dbReference>
<evidence type="ECO:0000313" key="7">
    <source>
        <dbReference type="Proteomes" id="UP000614334"/>
    </source>
</evidence>
<dbReference type="InterPro" id="IPR001680">
    <property type="entry name" value="WD40_rpt"/>
</dbReference>
<feature type="repeat" description="WD" evidence="3">
    <location>
        <begin position="130"/>
        <end position="171"/>
    </location>
</feature>
<feature type="repeat" description="WD" evidence="3">
    <location>
        <begin position="173"/>
        <end position="209"/>
    </location>
</feature>
<dbReference type="SMART" id="SM00320">
    <property type="entry name" value="WD40"/>
    <property type="match status" value="4"/>
</dbReference>
<dbReference type="InterPro" id="IPR020472">
    <property type="entry name" value="WD40_PAC1"/>
</dbReference>
<dbReference type="PROSITE" id="PS50294">
    <property type="entry name" value="WD_REPEATS_REGION"/>
    <property type="match status" value="3"/>
</dbReference>
<evidence type="ECO:0000256" key="1">
    <source>
        <dbReference type="ARBA" id="ARBA00022574"/>
    </source>
</evidence>